<evidence type="ECO:0000313" key="3">
    <source>
        <dbReference type="Proteomes" id="UP000006160"/>
    </source>
</evidence>
<evidence type="ECO:0000259" key="1">
    <source>
        <dbReference type="Pfam" id="PF01797"/>
    </source>
</evidence>
<comment type="caution">
    <text evidence="2">The sequence shown here is derived from an EMBL/GenBank/DDBJ whole genome shotgun (WGS) entry which is preliminary data.</text>
</comment>
<dbReference type="GO" id="GO:0003677">
    <property type="term" value="F:DNA binding"/>
    <property type="evidence" value="ECO:0007669"/>
    <property type="project" value="InterPro"/>
</dbReference>
<dbReference type="InterPro" id="IPR036515">
    <property type="entry name" value="Transposase_17_sf"/>
</dbReference>
<gene>
    <name evidence="2" type="ORF">CLG_B2314</name>
</gene>
<protein>
    <submittedName>
        <fullName evidence="2">Transposase</fullName>
    </submittedName>
</protein>
<name>A0A9P2G5F9_CLOBO</name>
<dbReference type="PANTHER" id="PTHR33360">
    <property type="entry name" value="TRANSPOSASE FOR INSERTION SEQUENCE ELEMENT IS200"/>
    <property type="match status" value="1"/>
</dbReference>
<dbReference type="Gene3D" id="3.30.70.1290">
    <property type="entry name" value="Transposase IS200-like"/>
    <property type="match status" value="1"/>
</dbReference>
<organism evidence="2 3">
    <name type="scientific">Clostridium botulinum D str. 1873</name>
    <dbReference type="NCBI Taxonomy" id="592027"/>
    <lineage>
        <taxon>Bacteria</taxon>
        <taxon>Bacillati</taxon>
        <taxon>Bacillota</taxon>
        <taxon>Clostridia</taxon>
        <taxon>Eubacteriales</taxon>
        <taxon>Clostridiaceae</taxon>
        <taxon>Clostridium</taxon>
    </lineage>
</organism>
<dbReference type="AlphaFoldDB" id="A0A9P2G5F9"/>
<dbReference type="NCBIfam" id="NF033573">
    <property type="entry name" value="transpos_IS200"/>
    <property type="match status" value="1"/>
</dbReference>
<dbReference type="GO" id="GO:0004803">
    <property type="term" value="F:transposase activity"/>
    <property type="evidence" value="ECO:0007669"/>
    <property type="project" value="InterPro"/>
</dbReference>
<dbReference type="Proteomes" id="UP000006160">
    <property type="component" value="Unassembled WGS sequence"/>
</dbReference>
<proteinExistence type="predicted"/>
<dbReference type="SUPFAM" id="SSF143422">
    <property type="entry name" value="Transposase IS200-like"/>
    <property type="match status" value="1"/>
</dbReference>
<reference evidence="2 3" key="1">
    <citation type="submission" date="2009-10" db="EMBL/GenBank/DDBJ databases">
        <authorList>
            <person name="Shrivastava S."/>
            <person name="Brinkac L.B."/>
            <person name="Brown J.L."/>
            <person name="Bruce D.B."/>
            <person name="Detter C."/>
            <person name="Green L.D."/>
            <person name="Munk C.A."/>
            <person name="Rogers Y.C."/>
            <person name="Tapia R."/>
            <person name="Saunders E.S."/>
            <person name="Sims D.R."/>
            <person name="Smith L.A."/>
            <person name="Smith T.J."/>
            <person name="Sutton G."/>
            <person name="Brettin T."/>
        </authorList>
    </citation>
    <scope>NUCLEOTIDE SEQUENCE [LARGE SCALE GENOMIC DNA]</scope>
    <source>
        <strain evidence="3">D str. 1873</strain>
    </source>
</reference>
<sequence length="56" mass="6549">MQLIKGISGYKLFEEFPFIKKRYLWGGKFWSRSTFVATVGSVSLDIVKRYIENQGK</sequence>
<accession>A0A9P2G5F9</accession>
<dbReference type="EMBL" id="ACSJ01000017">
    <property type="protein sequence ID" value="EES90320.1"/>
    <property type="molecule type" value="Genomic_DNA"/>
</dbReference>
<dbReference type="PANTHER" id="PTHR33360:SF2">
    <property type="entry name" value="TRANSPOSASE FOR INSERTION SEQUENCE ELEMENT IS200"/>
    <property type="match status" value="1"/>
</dbReference>
<dbReference type="GO" id="GO:0006313">
    <property type="term" value="P:DNA transposition"/>
    <property type="evidence" value="ECO:0007669"/>
    <property type="project" value="InterPro"/>
</dbReference>
<dbReference type="Pfam" id="PF01797">
    <property type="entry name" value="Y1_Tnp"/>
    <property type="match status" value="1"/>
</dbReference>
<evidence type="ECO:0000313" key="2">
    <source>
        <dbReference type="EMBL" id="EES90320.1"/>
    </source>
</evidence>
<dbReference type="InterPro" id="IPR002686">
    <property type="entry name" value="Transposase_17"/>
</dbReference>
<feature type="domain" description="Transposase IS200-like" evidence="1">
    <location>
        <begin position="1"/>
        <end position="54"/>
    </location>
</feature>